<evidence type="ECO:0000313" key="4">
    <source>
        <dbReference type="EMBL" id="MBP1960986.1"/>
    </source>
</evidence>
<dbReference type="SUPFAM" id="SSF55811">
    <property type="entry name" value="Nudix"/>
    <property type="match status" value="1"/>
</dbReference>
<dbReference type="RefSeq" id="WP_167056463.1">
    <property type="nucleotide sequence ID" value="NZ_JAAOZR010000013.1"/>
</dbReference>
<dbReference type="PROSITE" id="PS51462">
    <property type="entry name" value="NUDIX"/>
    <property type="match status" value="1"/>
</dbReference>
<name>A0ABS4HRE3_9BACL</name>
<evidence type="ECO:0000313" key="5">
    <source>
        <dbReference type="Proteomes" id="UP001519344"/>
    </source>
</evidence>
<organism evidence="4 5">
    <name type="scientific">Paenibacillus aceris</name>
    <dbReference type="NCBI Taxonomy" id="869555"/>
    <lineage>
        <taxon>Bacteria</taxon>
        <taxon>Bacillati</taxon>
        <taxon>Bacillota</taxon>
        <taxon>Bacilli</taxon>
        <taxon>Bacillales</taxon>
        <taxon>Paenibacillaceae</taxon>
        <taxon>Paenibacillus</taxon>
    </lineage>
</organism>
<accession>A0ABS4HRE3</accession>
<evidence type="ECO:0000256" key="1">
    <source>
        <dbReference type="ARBA" id="ARBA00001946"/>
    </source>
</evidence>
<keyword evidence="5" id="KW-1185">Reference proteome</keyword>
<reference evidence="4 5" key="1">
    <citation type="submission" date="2021-03" db="EMBL/GenBank/DDBJ databases">
        <title>Genomic Encyclopedia of Type Strains, Phase IV (KMG-IV): sequencing the most valuable type-strain genomes for metagenomic binning, comparative biology and taxonomic classification.</title>
        <authorList>
            <person name="Goeker M."/>
        </authorList>
    </citation>
    <scope>NUCLEOTIDE SEQUENCE [LARGE SCALE GENOMIC DNA]</scope>
    <source>
        <strain evidence="4 5">DSM 24950</strain>
    </source>
</reference>
<dbReference type="InterPro" id="IPR000086">
    <property type="entry name" value="NUDIX_hydrolase_dom"/>
</dbReference>
<keyword evidence="2" id="KW-0378">Hydrolase</keyword>
<dbReference type="InterPro" id="IPR015797">
    <property type="entry name" value="NUDIX_hydrolase-like_dom_sf"/>
</dbReference>
<dbReference type="Proteomes" id="UP001519344">
    <property type="component" value="Unassembled WGS sequence"/>
</dbReference>
<proteinExistence type="predicted"/>
<dbReference type="Pfam" id="PF00293">
    <property type="entry name" value="NUDIX"/>
    <property type="match status" value="1"/>
</dbReference>
<dbReference type="EMBL" id="JAGGKV010000001">
    <property type="protein sequence ID" value="MBP1960986.1"/>
    <property type="molecule type" value="Genomic_DNA"/>
</dbReference>
<dbReference type="PANTHER" id="PTHR43046:SF14">
    <property type="entry name" value="MUTT_NUDIX FAMILY PROTEIN"/>
    <property type="match status" value="1"/>
</dbReference>
<gene>
    <name evidence="4" type="ORF">J2Z65_000180</name>
</gene>
<dbReference type="PANTHER" id="PTHR43046">
    <property type="entry name" value="GDP-MANNOSE MANNOSYL HYDROLASE"/>
    <property type="match status" value="1"/>
</dbReference>
<comment type="caution">
    <text evidence="4">The sequence shown here is derived from an EMBL/GenBank/DDBJ whole genome shotgun (WGS) entry which is preliminary data.</text>
</comment>
<protein>
    <submittedName>
        <fullName evidence="4">8-oxo-dGTP pyrophosphatase MutT (NUDIX family)</fullName>
    </submittedName>
</protein>
<evidence type="ECO:0000256" key="2">
    <source>
        <dbReference type="ARBA" id="ARBA00022801"/>
    </source>
</evidence>
<dbReference type="Gene3D" id="3.90.79.10">
    <property type="entry name" value="Nucleoside Triphosphate Pyrophosphohydrolase"/>
    <property type="match status" value="1"/>
</dbReference>
<evidence type="ECO:0000259" key="3">
    <source>
        <dbReference type="PROSITE" id="PS51462"/>
    </source>
</evidence>
<comment type="cofactor">
    <cofactor evidence="1">
        <name>Mg(2+)</name>
        <dbReference type="ChEBI" id="CHEBI:18420"/>
    </cofactor>
</comment>
<feature type="domain" description="Nudix hydrolase" evidence="3">
    <location>
        <begin position="8"/>
        <end position="138"/>
    </location>
</feature>
<sequence length="151" mass="17379">MPSNKEHKYHVLARGIILSGDCILVAHCIGMDNTFLPGGHIEFREGIRTSLAREIKEELGLESEVKVYLGAVEAEFDQEEVYHQEMNHLFIADIPAINHLQNPESKEKHLEFFWIPLNEMETHNLQPYPVRTVIANYLNQVPGPYLESTFH</sequence>